<dbReference type="OrthoDB" id="9803892at2"/>
<feature type="domain" description="NAD(P)-binding" evidence="1">
    <location>
        <begin position="8"/>
        <end position="192"/>
    </location>
</feature>
<dbReference type="Pfam" id="PF13460">
    <property type="entry name" value="NAD_binding_10"/>
    <property type="match status" value="1"/>
</dbReference>
<organism evidence="2 3">
    <name type="scientific">Neolewinella xylanilytica</name>
    <dbReference type="NCBI Taxonomy" id="1514080"/>
    <lineage>
        <taxon>Bacteria</taxon>
        <taxon>Pseudomonadati</taxon>
        <taxon>Bacteroidota</taxon>
        <taxon>Saprospiria</taxon>
        <taxon>Saprospirales</taxon>
        <taxon>Lewinellaceae</taxon>
        <taxon>Neolewinella</taxon>
    </lineage>
</organism>
<dbReference type="InterPro" id="IPR016040">
    <property type="entry name" value="NAD(P)-bd_dom"/>
</dbReference>
<keyword evidence="3" id="KW-1185">Reference proteome</keyword>
<accession>A0A2S6I9A6</accession>
<name>A0A2S6I9A6_9BACT</name>
<dbReference type="AlphaFoldDB" id="A0A2S6I9A6"/>
<sequence>MQHVLVIGAHGQVGSLLTDKLHAASDFTPVALIRKPEQADDFEKKGVEARVASLEDTVESLARHMKGIDAVVFTAGSGGNTGADKTLTIDLDGAVKAMEAANSTGVNRFVLVSALFTGDRDKWPDEMKPYYVAKHYADRMLEQSGLDYTIVRPGTLKNEAGTGKIDTARPGAEPRDVPREDVASVIVEVLGNRTSIGKVIEFSRGETRIADAVAAL</sequence>
<evidence type="ECO:0000313" key="2">
    <source>
        <dbReference type="EMBL" id="PPK88084.1"/>
    </source>
</evidence>
<dbReference type="Proteomes" id="UP000237662">
    <property type="component" value="Unassembled WGS sequence"/>
</dbReference>
<reference evidence="2 3" key="1">
    <citation type="submission" date="2018-02" db="EMBL/GenBank/DDBJ databases">
        <title>Genomic Encyclopedia of Archaeal and Bacterial Type Strains, Phase II (KMG-II): from individual species to whole genera.</title>
        <authorList>
            <person name="Goeker M."/>
        </authorList>
    </citation>
    <scope>NUCLEOTIDE SEQUENCE [LARGE SCALE GENOMIC DNA]</scope>
    <source>
        <strain evidence="2 3">DSM 29526</strain>
    </source>
</reference>
<comment type="caution">
    <text evidence="2">The sequence shown here is derived from an EMBL/GenBank/DDBJ whole genome shotgun (WGS) entry which is preliminary data.</text>
</comment>
<proteinExistence type="predicted"/>
<dbReference type="PANTHER" id="PTHR15020">
    <property type="entry name" value="FLAVIN REDUCTASE-RELATED"/>
    <property type="match status" value="1"/>
</dbReference>
<evidence type="ECO:0000259" key="1">
    <source>
        <dbReference type="Pfam" id="PF13460"/>
    </source>
</evidence>
<protein>
    <submittedName>
        <fullName evidence="2">Uncharacterized protein YbjT (DUF2867 family)</fullName>
    </submittedName>
</protein>
<gene>
    <name evidence="2" type="ORF">CLV84_1047</name>
</gene>
<dbReference type="Gene3D" id="3.40.50.720">
    <property type="entry name" value="NAD(P)-binding Rossmann-like Domain"/>
    <property type="match status" value="1"/>
</dbReference>
<dbReference type="CDD" id="cd05243">
    <property type="entry name" value="SDR_a5"/>
    <property type="match status" value="1"/>
</dbReference>
<dbReference type="SUPFAM" id="SSF51735">
    <property type="entry name" value="NAD(P)-binding Rossmann-fold domains"/>
    <property type="match status" value="1"/>
</dbReference>
<dbReference type="RefSeq" id="WP_104418656.1">
    <property type="nucleotide sequence ID" value="NZ_PTJC01000005.1"/>
</dbReference>
<dbReference type="PANTHER" id="PTHR15020:SF50">
    <property type="entry name" value="UPF0659 PROTEIN YMR090W"/>
    <property type="match status" value="1"/>
</dbReference>
<dbReference type="EMBL" id="PTJC01000005">
    <property type="protein sequence ID" value="PPK88084.1"/>
    <property type="molecule type" value="Genomic_DNA"/>
</dbReference>
<evidence type="ECO:0000313" key="3">
    <source>
        <dbReference type="Proteomes" id="UP000237662"/>
    </source>
</evidence>
<dbReference type="InterPro" id="IPR036291">
    <property type="entry name" value="NAD(P)-bd_dom_sf"/>
</dbReference>